<dbReference type="AlphaFoldDB" id="A0A4Z2IQ45"/>
<dbReference type="Proteomes" id="UP000314294">
    <property type="component" value="Unassembled WGS sequence"/>
</dbReference>
<sequence>MEPYFSPPARPADASPAKVQLNPGLLLCGFCRTVRADSKDRRRRIARARRRRVVGYVSGMLDAFDSSRVRAVIRASIDATERHVCSDIGADGGRAGRCETDRAREGNEGSSEGFDVHNIVCVHVSNSSLRNGEERKEIG</sequence>
<organism evidence="1 2">
    <name type="scientific">Liparis tanakae</name>
    <name type="common">Tanaka's snailfish</name>
    <dbReference type="NCBI Taxonomy" id="230148"/>
    <lineage>
        <taxon>Eukaryota</taxon>
        <taxon>Metazoa</taxon>
        <taxon>Chordata</taxon>
        <taxon>Craniata</taxon>
        <taxon>Vertebrata</taxon>
        <taxon>Euteleostomi</taxon>
        <taxon>Actinopterygii</taxon>
        <taxon>Neopterygii</taxon>
        <taxon>Teleostei</taxon>
        <taxon>Neoteleostei</taxon>
        <taxon>Acanthomorphata</taxon>
        <taxon>Eupercaria</taxon>
        <taxon>Perciformes</taxon>
        <taxon>Cottioidei</taxon>
        <taxon>Cottales</taxon>
        <taxon>Liparidae</taxon>
        <taxon>Liparis</taxon>
    </lineage>
</organism>
<reference evidence="1 2" key="1">
    <citation type="submission" date="2019-03" db="EMBL/GenBank/DDBJ databases">
        <title>First draft genome of Liparis tanakae, snailfish: a comprehensive survey of snailfish specific genes.</title>
        <authorList>
            <person name="Kim W."/>
            <person name="Song I."/>
            <person name="Jeong J.-H."/>
            <person name="Kim D."/>
            <person name="Kim S."/>
            <person name="Ryu S."/>
            <person name="Song J.Y."/>
            <person name="Lee S.K."/>
        </authorList>
    </citation>
    <scope>NUCLEOTIDE SEQUENCE [LARGE SCALE GENOMIC DNA]</scope>
    <source>
        <tissue evidence="1">Muscle</tissue>
    </source>
</reference>
<evidence type="ECO:0000313" key="2">
    <source>
        <dbReference type="Proteomes" id="UP000314294"/>
    </source>
</evidence>
<accession>A0A4Z2IQ45</accession>
<gene>
    <name evidence="1" type="ORF">EYF80_010216</name>
</gene>
<evidence type="ECO:0000313" key="1">
    <source>
        <dbReference type="EMBL" id="TNN79634.1"/>
    </source>
</evidence>
<name>A0A4Z2IQ45_9TELE</name>
<keyword evidence="2" id="KW-1185">Reference proteome</keyword>
<dbReference type="EMBL" id="SRLO01000063">
    <property type="protein sequence ID" value="TNN79634.1"/>
    <property type="molecule type" value="Genomic_DNA"/>
</dbReference>
<proteinExistence type="predicted"/>
<protein>
    <submittedName>
        <fullName evidence="1">Uncharacterized protein</fullName>
    </submittedName>
</protein>
<comment type="caution">
    <text evidence="1">The sequence shown here is derived from an EMBL/GenBank/DDBJ whole genome shotgun (WGS) entry which is preliminary data.</text>
</comment>